<feature type="compositionally biased region" description="Basic residues" evidence="1">
    <location>
        <begin position="127"/>
        <end position="139"/>
    </location>
</feature>
<organism evidence="2">
    <name type="scientific">Noctiluca scintillans</name>
    <name type="common">Sea sparkle</name>
    <name type="synonym">Red tide dinoflagellate</name>
    <dbReference type="NCBI Taxonomy" id="2966"/>
    <lineage>
        <taxon>Eukaryota</taxon>
        <taxon>Sar</taxon>
        <taxon>Alveolata</taxon>
        <taxon>Dinophyceae</taxon>
        <taxon>Noctilucales</taxon>
        <taxon>Noctilucaceae</taxon>
        <taxon>Noctiluca</taxon>
    </lineage>
</organism>
<feature type="region of interest" description="Disordered" evidence="1">
    <location>
        <begin position="127"/>
        <end position="150"/>
    </location>
</feature>
<evidence type="ECO:0000313" key="2">
    <source>
        <dbReference type="EMBL" id="CAD8828945.1"/>
    </source>
</evidence>
<accession>A0A7S0ZQA4</accession>
<dbReference type="EMBL" id="HBFQ01004763">
    <property type="protein sequence ID" value="CAD8828945.1"/>
    <property type="molecule type" value="Transcribed_RNA"/>
</dbReference>
<evidence type="ECO:0008006" key="3">
    <source>
        <dbReference type="Google" id="ProtNLM"/>
    </source>
</evidence>
<dbReference type="AlphaFoldDB" id="A0A7S0ZQA4"/>
<sequence>MANATTMRASADLQDEGSRASTRVEDCTRRFCRKPSAVSVSSDSTWTGRESADHCASWADIVDEDGPGRDRGYAVDSELDPGLPSTGSGSHAVGRCKPCAFFHTKGCQSGASCLFCHLCPPRERQRRKQQLRRMHRHPRDRTSEWSAGTSKSDVSCEASWLCSSSWTEGGELEEQEWTGVFCEESNVEHSYAVFAPSQVQTAFPSISLVPLVIPCSAPSVQFDGMAAAQSLGEVQGTQYWVMHLPQGSMDYQETCW</sequence>
<name>A0A7S0ZQA4_NOCSC</name>
<reference evidence="2" key="1">
    <citation type="submission" date="2021-01" db="EMBL/GenBank/DDBJ databases">
        <authorList>
            <person name="Corre E."/>
            <person name="Pelletier E."/>
            <person name="Niang G."/>
            <person name="Scheremetjew M."/>
            <person name="Finn R."/>
            <person name="Kale V."/>
            <person name="Holt S."/>
            <person name="Cochrane G."/>
            <person name="Meng A."/>
            <person name="Brown T."/>
            <person name="Cohen L."/>
        </authorList>
    </citation>
    <scope>NUCLEOTIDE SEQUENCE</scope>
</reference>
<protein>
    <recommendedName>
        <fullName evidence="3">C3H1-type domain-containing protein</fullName>
    </recommendedName>
</protein>
<evidence type="ECO:0000256" key="1">
    <source>
        <dbReference type="SAM" id="MobiDB-lite"/>
    </source>
</evidence>
<proteinExistence type="predicted"/>
<gene>
    <name evidence="2" type="ORF">NSCI0253_LOCUS3291</name>
</gene>